<name>A0A167V368_9EURO</name>
<dbReference type="OrthoDB" id="10672498at2759"/>
<feature type="compositionally biased region" description="Polar residues" evidence="1">
    <location>
        <begin position="501"/>
        <end position="511"/>
    </location>
</feature>
<evidence type="ECO:0000313" key="3">
    <source>
        <dbReference type="Proteomes" id="UP000242877"/>
    </source>
</evidence>
<dbReference type="VEuPathDB" id="FungiDB:AAP_06013"/>
<feature type="region of interest" description="Disordered" evidence="1">
    <location>
        <begin position="79"/>
        <end position="155"/>
    </location>
</feature>
<dbReference type="Proteomes" id="UP000242877">
    <property type="component" value="Unassembled WGS sequence"/>
</dbReference>
<proteinExistence type="predicted"/>
<feature type="region of interest" description="Disordered" evidence="1">
    <location>
        <begin position="417"/>
        <end position="441"/>
    </location>
</feature>
<feature type="compositionally biased region" description="Polar residues" evidence="1">
    <location>
        <begin position="520"/>
        <end position="531"/>
    </location>
</feature>
<gene>
    <name evidence="2" type="ORF">AAP_06013</name>
</gene>
<organism evidence="2 3">
    <name type="scientific">Ascosphaera apis ARSEF 7405</name>
    <dbReference type="NCBI Taxonomy" id="392613"/>
    <lineage>
        <taxon>Eukaryota</taxon>
        <taxon>Fungi</taxon>
        <taxon>Dikarya</taxon>
        <taxon>Ascomycota</taxon>
        <taxon>Pezizomycotina</taxon>
        <taxon>Eurotiomycetes</taxon>
        <taxon>Eurotiomycetidae</taxon>
        <taxon>Onygenales</taxon>
        <taxon>Ascosphaeraceae</taxon>
        <taxon>Ascosphaera</taxon>
    </lineage>
</organism>
<feature type="region of interest" description="Disordered" evidence="1">
    <location>
        <begin position="604"/>
        <end position="627"/>
    </location>
</feature>
<reference evidence="2 3" key="1">
    <citation type="journal article" date="2016" name="Genome Biol. Evol.">
        <title>Divergent and convergent evolution of fungal pathogenicity.</title>
        <authorList>
            <person name="Shang Y."/>
            <person name="Xiao G."/>
            <person name="Zheng P."/>
            <person name="Cen K."/>
            <person name="Zhan S."/>
            <person name="Wang C."/>
        </authorList>
    </citation>
    <scope>NUCLEOTIDE SEQUENCE [LARGE SCALE GENOMIC DNA]</scope>
    <source>
        <strain evidence="2 3">ARSEF 7405</strain>
    </source>
</reference>
<accession>A0A167V368</accession>
<feature type="compositionally biased region" description="Low complexity" evidence="1">
    <location>
        <begin position="419"/>
        <end position="431"/>
    </location>
</feature>
<sequence>MGIPLYLDSENARAEAEAFFAQEHARNSPPSRKRRPTDAELILRQLHRDPNYRVRPGSAAPPPNAVNNANRLRRLRRQNATVRGARSQRHGNTETNLGPTPSEAAAGGAGTTYSSVVGDNAADGAPVSGGTPDPYAPRAAEPQRQIPSTSDSRVRTRLLSSEPGYFDVPSRGSTVLRESPLRNEVLTTVDEYEMLRQQQQHGGDAVDTNSAAVGEYAASNSRSNRFAPAYRHEQEVEIDELTGELIYRLPRGDPPLPWDNWPQRRPMSPFTRQYNDDLRQTLQFFIIHGRLPIEIPWTLRQRDREREEQARERRLMNLPEPATVAESYLHIFLEMQDRPANNMNSRVNTPSNVGVTGEGMHEYADLLAILSGARQRRQQQQQQQYDYQQQQQQQQETARTEEYPDYAEYSALSADSNWSPIFSPSDDQSSPIPIPTDDDSAMHPRWQAFASEHIEDTDDGPEDPCPDDNSELGGGTPLSRIIARGQTPLTERSATAPPPNISDTNVDNPNNAFAYMQQPRRVTSPQNNTTRARGRSLPSTYVPPEIRANYSPVRREDGASFHQHHHHYHHHHHHYPEPFAEAEAQGRVIRHREVFENWEDEIRVRGPLPDDPNDPDNTGYPTTGTPGVDFTVTTIHHPARDSSNVRRVASDETERAML</sequence>
<evidence type="ECO:0000313" key="2">
    <source>
        <dbReference type="EMBL" id="KZZ86978.1"/>
    </source>
</evidence>
<evidence type="ECO:0000256" key="1">
    <source>
        <dbReference type="SAM" id="MobiDB-lite"/>
    </source>
</evidence>
<dbReference type="EMBL" id="AZGZ01000041">
    <property type="protein sequence ID" value="KZZ86978.1"/>
    <property type="molecule type" value="Genomic_DNA"/>
</dbReference>
<comment type="caution">
    <text evidence="2">The sequence shown here is derived from an EMBL/GenBank/DDBJ whole genome shotgun (WGS) entry which is preliminary data.</text>
</comment>
<feature type="compositionally biased region" description="Low complexity" evidence="1">
    <location>
        <begin position="378"/>
        <end position="395"/>
    </location>
</feature>
<protein>
    <submittedName>
        <fullName evidence="2">Uncharacterized protein</fullName>
    </submittedName>
</protein>
<dbReference type="AlphaFoldDB" id="A0A167V368"/>
<keyword evidence="3" id="KW-1185">Reference proteome</keyword>
<feature type="compositionally biased region" description="Acidic residues" evidence="1">
    <location>
        <begin position="455"/>
        <end position="470"/>
    </location>
</feature>
<feature type="region of interest" description="Disordered" evidence="1">
    <location>
        <begin position="455"/>
        <end position="544"/>
    </location>
</feature>
<feature type="region of interest" description="Disordered" evidence="1">
    <location>
        <begin position="377"/>
        <end position="401"/>
    </location>
</feature>
<feature type="region of interest" description="Disordered" evidence="1">
    <location>
        <begin position="639"/>
        <end position="658"/>
    </location>
</feature>